<reference evidence="14" key="1">
    <citation type="submission" date="2022-10" db="EMBL/GenBank/DDBJ databases">
        <title>Genome assembly of Pristionchus species.</title>
        <authorList>
            <person name="Yoshida K."/>
            <person name="Sommer R.J."/>
        </authorList>
    </citation>
    <scope>NUCLEOTIDE SEQUENCE [LARGE SCALE GENOMIC DNA]</scope>
    <source>
        <strain evidence="14">RS5460</strain>
    </source>
</reference>
<dbReference type="GO" id="GO:0005886">
    <property type="term" value="C:plasma membrane"/>
    <property type="evidence" value="ECO:0007669"/>
    <property type="project" value="UniProtKB-SubCell"/>
</dbReference>
<feature type="transmembrane region" description="Helical" evidence="11">
    <location>
        <begin position="151"/>
        <end position="175"/>
    </location>
</feature>
<dbReference type="EMBL" id="BTRK01000004">
    <property type="protein sequence ID" value="GMR48529.1"/>
    <property type="molecule type" value="Genomic_DNA"/>
</dbReference>
<evidence type="ECO:0000256" key="5">
    <source>
        <dbReference type="ARBA" id="ARBA00023040"/>
    </source>
</evidence>
<feature type="transmembrane region" description="Helical" evidence="11">
    <location>
        <begin position="30"/>
        <end position="55"/>
    </location>
</feature>
<dbReference type="Proteomes" id="UP001328107">
    <property type="component" value="Unassembled WGS sequence"/>
</dbReference>
<feature type="transmembrane region" description="Helical" evidence="11">
    <location>
        <begin position="205"/>
        <end position="229"/>
    </location>
</feature>
<dbReference type="GO" id="GO:0043005">
    <property type="term" value="C:neuron projection"/>
    <property type="evidence" value="ECO:0007669"/>
    <property type="project" value="TreeGrafter"/>
</dbReference>
<sequence>MEEMTSNSFVDENGTDPWGQEEVDPQSTLIALYVITIAYSITFIFGVAGNGWVVFNLVRTRPWQESGATPAQRSRTYILVLALSDLLLLLTLPKTIIFINTGDWMFGSIMCHISLAMEIFTKLFSVLILTAMSLERYFIVCTRWRHSVGHGLLYIPLSIALFLCVIIPMAVQIHYTQLIYLQDDLTGMVHRVCANAMPDFMFTPFVTYTFIMGFAAPLAIMALCYIFLVRHVRAKFRKRTSKDVMACKMVREPRYMNEMRKSIWRIAIYHFICWGPFWLFTISTMLKGGEAPAWLTYARLVANILPYVNAAGNWILYAVLNYDVRKHIYSGNSKNRRAFFFLTSVTL</sequence>
<dbReference type="CDD" id="cd00637">
    <property type="entry name" value="7tm_classA_rhodopsin-like"/>
    <property type="match status" value="1"/>
</dbReference>
<feature type="compositionally biased region" description="Polar residues" evidence="10">
    <location>
        <begin position="1"/>
        <end position="10"/>
    </location>
</feature>
<gene>
    <name evidence="13" type="ORF">PMAYCL1PPCAC_18724</name>
</gene>
<dbReference type="SUPFAM" id="SSF81321">
    <property type="entry name" value="Family A G protein-coupled receptor-like"/>
    <property type="match status" value="1"/>
</dbReference>
<keyword evidence="14" id="KW-1185">Reference proteome</keyword>
<evidence type="ECO:0000313" key="13">
    <source>
        <dbReference type="EMBL" id="GMR48529.1"/>
    </source>
</evidence>
<feature type="domain" description="G-protein coupled receptors family 1 profile" evidence="12">
    <location>
        <begin position="49"/>
        <end position="317"/>
    </location>
</feature>
<evidence type="ECO:0000256" key="1">
    <source>
        <dbReference type="ARBA" id="ARBA00004651"/>
    </source>
</evidence>
<keyword evidence="8 9" id="KW-0807">Transducer</keyword>
<evidence type="ECO:0000256" key="10">
    <source>
        <dbReference type="SAM" id="MobiDB-lite"/>
    </source>
</evidence>
<feature type="transmembrane region" description="Helical" evidence="11">
    <location>
        <begin position="300"/>
        <end position="320"/>
    </location>
</feature>
<dbReference type="Gene3D" id="1.20.1070.10">
    <property type="entry name" value="Rhodopsin 7-helix transmembrane proteins"/>
    <property type="match status" value="1"/>
</dbReference>
<evidence type="ECO:0000256" key="7">
    <source>
        <dbReference type="ARBA" id="ARBA00023170"/>
    </source>
</evidence>
<feature type="region of interest" description="Disordered" evidence="10">
    <location>
        <begin position="1"/>
        <end position="21"/>
    </location>
</feature>
<dbReference type="Pfam" id="PF00001">
    <property type="entry name" value="7tm_1"/>
    <property type="match status" value="1"/>
</dbReference>
<accession>A0AAN5CQ34</accession>
<keyword evidence="3 9" id="KW-0812">Transmembrane</keyword>
<evidence type="ECO:0000256" key="11">
    <source>
        <dbReference type="SAM" id="Phobius"/>
    </source>
</evidence>
<evidence type="ECO:0000256" key="6">
    <source>
        <dbReference type="ARBA" id="ARBA00023136"/>
    </source>
</evidence>
<keyword evidence="2" id="KW-1003">Cell membrane</keyword>
<feature type="transmembrane region" description="Helical" evidence="11">
    <location>
        <begin position="119"/>
        <end position="139"/>
    </location>
</feature>
<keyword evidence="4 11" id="KW-1133">Transmembrane helix</keyword>
<dbReference type="AlphaFoldDB" id="A0AAN5CQ34"/>
<dbReference type="PROSITE" id="PS50262">
    <property type="entry name" value="G_PROTEIN_RECEP_F1_2"/>
    <property type="match status" value="1"/>
</dbReference>
<evidence type="ECO:0000259" key="12">
    <source>
        <dbReference type="PROSITE" id="PS50262"/>
    </source>
</evidence>
<protein>
    <recommendedName>
        <fullName evidence="12">G-protein coupled receptors family 1 profile domain-containing protein</fullName>
    </recommendedName>
</protein>
<comment type="subcellular location">
    <subcellularLocation>
        <location evidence="1">Cell membrane</location>
        <topology evidence="1">Multi-pass membrane protein</topology>
    </subcellularLocation>
</comment>
<name>A0AAN5CQ34_9BILA</name>
<dbReference type="GO" id="GO:0004930">
    <property type="term" value="F:G protein-coupled receptor activity"/>
    <property type="evidence" value="ECO:0007669"/>
    <property type="project" value="UniProtKB-KW"/>
</dbReference>
<evidence type="ECO:0000256" key="9">
    <source>
        <dbReference type="RuleBase" id="RU000688"/>
    </source>
</evidence>
<feature type="transmembrane region" description="Helical" evidence="11">
    <location>
        <begin position="76"/>
        <end position="99"/>
    </location>
</feature>
<dbReference type="InterPro" id="IPR000276">
    <property type="entry name" value="GPCR_Rhodpsn"/>
</dbReference>
<comment type="caution">
    <text evidence="13">The sequence shown here is derived from an EMBL/GenBank/DDBJ whole genome shotgun (WGS) entry which is preliminary data.</text>
</comment>
<keyword evidence="5 9" id="KW-0297">G-protein coupled receptor</keyword>
<feature type="transmembrane region" description="Helical" evidence="11">
    <location>
        <begin position="263"/>
        <end position="280"/>
    </location>
</feature>
<evidence type="ECO:0000256" key="2">
    <source>
        <dbReference type="ARBA" id="ARBA00022475"/>
    </source>
</evidence>
<evidence type="ECO:0000256" key="8">
    <source>
        <dbReference type="ARBA" id="ARBA00023224"/>
    </source>
</evidence>
<dbReference type="PROSITE" id="PS00237">
    <property type="entry name" value="G_PROTEIN_RECEP_F1_1"/>
    <property type="match status" value="1"/>
</dbReference>
<dbReference type="PANTHER" id="PTHR24229:SF40">
    <property type="entry name" value="ALLATOSTATIN C RECEPTOR 1-RELATED"/>
    <property type="match status" value="1"/>
</dbReference>
<evidence type="ECO:0000256" key="4">
    <source>
        <dbReference type="ARBA" id="ARBA00022989"/>
    </source>
</evidence>
<keyword evidence="6 11" id="KW-0472">Membrane</keyword>
<evidence type="ECO:0000256" key="3">
    <source>
        <dbReference type="ARBA" id="ARBA00022692"/>
    </source>
</evidence>
<proteinExistence type="inferred from homology"/>
<dbReference type="PRINTS" id="PR00237">
    <property type="entry name" value="GPCRRHODOPSN"/>
</dbReference>
<keyword evidence="7 9" id="KW-0675">Receptor</keyword>
<organism evidence="13 14">
    <name type="scientific">Pristionchus mayeri</name>
    <dbReference type="NCBI Taxonomy" id="1317129"/>
    <lineage>
        <taxon>Eukaryota</taxon>
        <taxon>Metazoa</taxon>
        <taxon>Ecdysozoa</taxon>
        <taxon>Nematoda</taxon>
        <taxon>Chromadorea</taxon>
        <taxon>Rhabditida</taxon>
        <taxon>Rhabditina</taxon>
        <taxon>Diplogasteromorpha</taxon>
        <taxon>Diplogasteroidea</taxon>
        <taxon>Neodiplogasteridae</taxon>
        <taxon>Pristionchus</taxon>
    </lineage>
</organism>
<evidence type="ECO:0000313" key="14">
    <source>
        <dbReference type="Proteomes" id="UP001328107"/>
    </source>
</evidence>
<comment type="similarity">
    <text evidence="9">Belongs to the G-protein coupled receptor 1 family.</text>
</comment>
<dbReference type="PANTHER" id="PTHR24229">
    <property type="entry name" value="NEUROPEPTIDES RECEPTOR"/>
    <property type="match status" value="1"/>
</dbReference>
<dbReference type="InterPro" id="IPR017452">
    <property type="entry name" value="GPCR_Rhodpsn_7TM"/>
</dbReference>
<dbReference type="GO" id="GO:0042277">
    <property type="term" value="F:peptide binding"/>
    <property type="evidence" value="ECO:0007669"/>
    <property type="project" value="TreeGrafter"/>
</dbReference>